<dbReference type="GO" id="GO:0005975">
    <property type="term" value="P:carbohydrate metabolic process"/>
    <property type="evidence" value="ECO:0007669"/>
    <property type="project" value="InterPro"/>
</dbReference>
<dbReference type="EC" id="3.2.1.14" evidence="2"/>
<feature type="signal peptide" evidence="7">
    <location>
        <begin position="1"/>
        <end position="26"/>
    </location>
</feature>
<comment type="catalytic activity">
    <reaction evidence="1">
        <text>Random endo-hydrolysis of N-acetyl-beta-D-glucosaminide (1-&gt;4)-beta-linkages in chitin and chitodextrins.</text>
        <dbReference type="EC" id="3.2.1.14"/>
    </reaction>
</comment>
<evidence type="ECO:0000313" key="9">
    <source>
        <dbReference type="EMBL" id="EEF58524.1"/>
    </source>
</evidence>
<dbReference type="InterPro" id="IPR017853">
    <property type="entry name" value="GH"/>
</dbReference>
<dbReference type="PANTHER" id="PTHR11177">
    <property type="entry name" value="CHITINASE"/>
    <property type="match status" value="1"/>
</dbReference>
<dbReference type="GO" id="GO:0008061">
    <property type="term" value="F:chitin binding"/>
    <property type="evidence" value="ECO:0007669"/>
    <property type="project" value="TreeGrafter"/>
</dbReference>
<dbReference type="InterPro" id="IPR001223">
    <property type="entry name" value="Glyco_hydro18_cat"/>
</dbReference>
<dbReference type="STRING" id="320771.Cflav_PD1251"/>
<evidence type="ECO:0000256" key="5">
    <source>
        <dbReference type="RuleBase" id="RU000489"/>
    </source>
</evidence>
<dbReference type="InterPro" id="IPR050314">
    <property type="entry name" value="Glycosyl_Hydrlase_18"/>
</dbReference>
<keyword evidence="10" id="KW-1185">Reference proteome</keyword>
<dbReference type="EMBL" id="ABOX02000042">
    <property type="protein sequence ID" value="EEF58524.1"/>
    <property type="molecule type" value="Genomic_DNA"/>
</dbReference>
<dbReference type="CDD" id="cd00598">
    <property type="entry name" value="GH18_chitinase-like"/>
    <property type="match status" value="1"/>
</dbReference>
<dbReference type="GO" id="GO:0005576">
    <property type="term" value="C:extracellular region"/>
    <property type="evidence" value="ECO:0007669"/>
    <property type="project" value="TreeGrafter"/>
</dbReference>
<protein>
    <recommendedName>
        <fullName evidence="2">chitinase</fullName>
        <ecNumber evidence="2">3.2.1.14</ecNumber>
    </recommendedName>
</protein>
<dbReference type="Gene3D" id="3.20.20.80">
    <property type="entry name" value="Glycosidases"/>
    <property type="match status" value="1"/>
</dbReference>
<dbReference type="GO" id="GO:0006032">
    <property type="term" value="P:chitin catabolic process"/>
    <property type="evidence" value="ECO:0007669"/>
    <property type="project" value="TreeGrafter"/>
</dbReference>
<evidence type="ECO:0000256" key="2">
    <source>
        <dbReference type="ARBA" id="ARBA00012729"/>
    </source>
</evidence>
<evidence type="ECO:0000256" key="6">
    <source>
        <dbReference type="RuleBase" id="RU004453"/>
    </source>
</evidence>
<keyword evidence="7" id="KW-0732">Signal</keyword>
<dbReference type="PANTHER" id="PTHR11177:SF317">
    <property type="entry name" value="CHITINASE 12-RELATED"/>
    <property type="match status" value="1"/>
</dbReference>
<sequence length="174" mass="18905" precursor="true">MRLHASLPSLIVSLLACCLLSPNARADIWSTAYYAAWRQGMMPASNVDYTALTHVIHFSIEPNADGSLNTGVNGITASYSNDLVTRAHNAGKKVLICIGGADTQIKFQGATSATNRTTFVNNLVSFMKTYNYDGIDVDWEPLDAADANLFTNLVVNCAPLYPLPNHSRFLLPLP</sequence>
<dbReference type="OrthoDB" id="5478822at2"/>
<name>B9XNV1_PEDPL</name>
<evidence type="ECO:0000256" key="4">
    <source>
        <dbReference type="ARBA" id="ARBA00023295"/>
    </source>
</evidence>
<dbReference type="AlphaFoldDB" id="B9XNV1"/>
<feature type="chain" id="PRO_5002894503" description="chitinase" evidence="7">
    <location>
        <begin position="27"/>
        <end position="174"/>
    </location>
</feature>
<dbReference type="Proteomes" id="UP000003688">
    <property type="component" value="Unassembled WGS sequence"/>
</dbReference>
<evidence type="ECO:0000256" key="3">
    <source>
        <dbReference type="ARBA" id="ARBA00022801"/>
    </source>
</evidence>
<evidence type="ECO:0000256" key="1">
    <source>
        <dbReference type="ARBA" id="ARBA00000822"/>
    </source>
</evidence>
<dbReference type="PROSITE" id="PS51257">
    <property type="entry name" value="PROKAR_LIPOPROTEIN"/>
    <property type="match status" value="1"/>
</dbReference>
<proteinExistence type="inferred from homology"/>
<dbReference type="PROSITE" id="PS51910">
    <property type="entry name" value="GH18_2"/>
    <property type="match status" value="1"/>
</dbReference>
<keyword evidence="4 5" id="KW-0326">Glycosidase</keyword>
<comment type="caution">
    <text evidence="9">The sequence shown here is derived from an EMBL/GenBank/DDBJ whole genome shotgun (WGS) entry which is preliminary data.</text>
</comment>
<accession>B9XNV1</accession>
<dbReference type="PROSITE" id="PS01095">
    <property type="entry name" value="GH18_1"/>
    <property type="match status" value="1"/>
</dbReference>
<keyword evidence="3 5" id="KW-0378">Hydrolase</keyword>
<evidence type="ECO:0000313" key="10">
    <source>
        <dbReference type="Proteomes" id="UP000003688"/>
    </source>
</evidence>
<dbReference type="InterPro" id="IPR001579">
    <property type="entry name" value="Glyco_hydro_18_chit_AS"/>
</dbReference>
<gene>
    <name evidence="9" type="ORF">Cflav_PD1251</name>
</gene>
<feature type="domain" description="GH18" evidence="8">
    <location>
        <begin position="28"/>
        <end position="174"/>
    </location>
</feature>
<dbReference type="GO" id="GO:0008843">
    <property type="term" value="F:endochitinase activity"/>
    <property type="evidence" value="ECO:0007669"/>
    <property type="project" value="UniProtKB-EC"/>
</dbReference>
<dbReference type="SUPFAM" id="SSF51445">
    <property type="entry name" value="(Trans)glycosidases"/>
    <property type="match status" value="1"/>
</dbReference>
<evidence type="ECO:0000256" key="7">
    <source>
        <dbReference type="SAM" id="SignalP"/>
    </source>
</evidence>
<comment type="similarity">
    <text evidence="6">Belongs to the glycosyl hydrolase 18 family.</text>
</comment>
<evidence type="ECO:0000259" key="8">
    <source>
        <dbReference type="PROSITE" id="PS51910"/>
    </source>
</evidence>
<reference evidence="9 10" key="1">
    <citation type="journal article" date="2011" name="J. Bacteriol.">
        <title>Genome sequence of 'Pedosphaera parvula' Ellin514, an aerobic Verrucomicrobial isolate from pasture soil.</title>
        <authorList>
            <person name="Kant R."/>
            <person name="van Passel M.W."/>
            <person name="Sangwan P."/>
            <person name="Palva A."/>
            <person name="Lucas S."/>
            <person name="Copeland A."/>
            <person name="Lapidus A."/>
            <person name="Glavina Del Rio T."/>
            <person name="Dalin E."/>
            <person name="Tice H."/>
            <person name="Bruce D."/>
            <person name="Goodwin L."/>
            <person name="Pitluck S."/>
            <person name="Chertkov O."/>
            <person name="Larimer F.W."/>
            <person name="Land M.L."/>
            <person name="Hauser L."/>
            <person name="Brettin T.S."/>
            <person name="Detter J.C."/>
            <person name="Han S."/>
            <person name="de Vos W.M."/>
            <person name="Janssen P.H."/>
            <person name="Smidt H."/>
        </authorList>
    </citation>
    <scope>NUCLEOTIDE SEQUENCE [LARGE SCALE GENOMIC DNA]</scope>
    <source>
        <strain evidence="9 10">Ellin514</strain>
    </source>
</reference>
<dbReference type="Pfam" id="PF00704">
    <property type="entry name" value="Glyco_hydro_18"/>
    <property type="match status" value="1"/>
</dbReference>
<organism evidence="9 10">
    <name type="scientific">Pedosphaera parvula (strain Ellin514)</name>
    <dbReference type="NCBI Taxonomy" id="320771"/>
    <lineage>
        <taxon>Bacteria</taxon>
        <taxon>Pseudomonadati</taxon>
        <taxon>Verrucomicrobiota</taxon>
        <taxon>Pedosphaerae</taxon>
        <taxon>Pedosphaerales</taxon>
        <taxon>Pedosphaeraceae</taxon>
        <taxon>Pedosphaera</taxon>
    </lineage>
</organism>